<reference evidence="4" key="1">
    <citation type="submission" date="2018-05" db="EMBL/GenBank/DDBJ databases">
        <title>Azospirillum thermophila sp. nov., a novel isolated from hot spring.</title>
        <authorList>
            <person name="Zhao Z."/>
        </authorList>
    </citation>
    <scope>NUCLEOTIDE SEQUENCE [LARGE SCALE GENOMIC DNA]</scope>
    <source>
        <strain evidence="4">CFH 70021</strain>
    </source>
</reference>
<dbReference type="SUPFAM" id="SSF56601">
    <property type="entry name" value="beta-lactamase/transpeptidase-like"/>
    <property type="match status" value="1"/>
</dbReference>
<evidence type="ECO:0000259" key="2">
    <source>
        <dbReference type="Pfam" id="PF00144"/>
    </source>
</evidence>
<dbReference type="InterPro" id="IPR012338">
    <property type="entry name" value="Beta-lactam/transpept-like"/>
</dbReference>
<dbReference type="Proteomes" id="UP000245629">
    <property type="component" value="Chromosome 2"/>
</dbReference>
<keyword evidence="3" id="KW-0378">Hydrolase</keyword>
<dbReference type="RefSeq" id="WP_109328486.1">
    <property type="nucleotide sequence ID" value="NZ_CP029353.1"/>
</dbReference>
<feature type="signal peptide" evidence="1">
    <location>
        <begin position="1"/>
        <end position="24"/>
    </location>
</feature>
<evidence type="ECO:0000313" key="3">
    <source>
        <dbReference type="EMBL" id="AWK87385.1"/>
    </source>
</evidence>
<dbReference type="InterPro" id="IPR050491">
    <property type="entry name" value="AmpC-like"/>
</dbReference>
<feature type="domain" description="Beta-lactamase-related" evidence="2">
    <location>
        <begin position="35"/>
        <end position="379"/>
    </location>
</feature>
<gene>
    <name evidence="3" type="ORF">DEW08_15190</name>
</gene>
<name>A0A2S2CSI8_9PROT</name>
<protein>
    <submittedName>
        <fullName evidence="3">Serine hydrolase</fullName>
    </submittedName>
</protein>
<evidence type="ECO:0000313" key="4">
    <source>
        <dbReference type="Proteomes" id="UP000245629"/>
    </source>
</evidence>
<keyword evidence="1" id="KW-0732">Signal</keyword>
<proteinExistence type="predicted"/>
<dbReference type="InterPro" id="IPR001466">
    <property type="entry name" value="Beta-lactam-related"/>
</dbReference>
<sequence length="399" mass="42525">MRRVWQGVALVLALWSMPAGPTEAVSYDPLAERVAALADARLAEAGPGSLVVGVIRDGQTLVVGRGDSGRPDGGPPDGRTLFQIASLTKPFTGTILADLMRSGRVSLADPLDRHLPRGVQAPRYDGRPIRLRDLATHTAGLPNVPETRRFSWNRLEDPRNPYKPLTRDEVRRWLAGYALPVPPGTVFRYSNVGMALLGEALSAAAGTGYDTLLRRVVTERFGMTDTTLSPTAAQRARKAAGHARGQTVPDWEAPAMQPSFGVYSTVDDLLRWLRANLGDCPAPPGTPPGPAGCDPATAVTLALAQTVQVEGRSLGDPGALGQGAMALGWFVAWAADGTPILWHSGSTGGFNAYMAFSRAHRWAVVALTGSDPDRVAADRIVADIVRGFESRPEVAYNGR</sequence>
<dbReference type="GO" id="GO:0016787">
    <property type="term" value="F:hydrolase activity"/>
    <property type="evidence" value="ECO:0007669"/>
    <property type="project" value="UniProtKB-KW"/>
</dbReference>
<dbReference type="AlphaFoldDB" id="A0A2S2CSI8"/>
<evidence type="ECO:0000256" key="1">
    <source>
        <dbReference type="SAM" id="SignalP"/>
    </source>
</evidence>
<dbReference type="Pfam" id="PF00144">
    <property type="entry name" value="Beta-lactamase"/>
    <property type="match status" value="1"/>
</dbReference>
<keyword evidence="4" id="KW-1185">Reference proteome</keyword>
<dbReference type="Gene3D" id="3.40.710.10">
    <property type="entry name" value="DD-peptidase/beta-lactamase superfamily"/>
    <property type="match status" value="1"/>
</dbReference>
<accession>A0A2S2CSI8</accession>
<dbReference type="KEGG" id="azz:DEW08_15190"/>
<organism evidence="3 4">
    <name type="scientific">Azospirillum thermophilum</name>
    <dbReference type="NCBI Taxonomy" id="2202148"/>
    <lineage>
        <taxon>Bacteria</taxon>
        <taxon>Pseudomonadati</taxon>
        <taxon>Pseudomonadota</taxon>
        <taxon>Alphaproteobacteria</taxon>
        <taxon>Rhodospirillales</taxon>
        <taxon>Azospirillaceae</taxon>
        <taxon>Azospirillum</taxon>
    </lineage>
</organism>
<dbReference type="PANTHER" id="PTHR46825">
    <property type="entry name" value="D-ALANYL-D-ALANINE-CARBOXYPEPTIDASE/ENDOPEPTIDASE AMPH"/>
    <property type="match status" value="1"/>
</dbReference>
<dbReference type="PANTHER" id="PTHR46825:SF9">
    <property type="entry name" value="BETA-LACTAMASE-RELATED DOMAIN-CONTAINING PROTEIN"/>
    <property type="match status" value="1"/>
</dbReference>
<dbReference type="EMBL" id="CP029353">
    <property type="protein sequence ID" value="AWK87385.1"/>
    <property type="molecule type" value="Genomic_DNA"/>
</dbReference>
<dbReference type="OrthoDB" id="5377431at2"/>
<feature type="chain" id="PRO_5015733054" evidence="1">
    <location>
        <begin position="25"/>
        <end position="399"/>
    </location>
</feature>